<protein>
    <submittedName>
        <fullName evidence="2">Uncharacterized protein</fullName>
    </submittedName>
</protein>
<name>A0A1Y2MFU1_EPING</name>
<evidence type="ECO:0000313" key="2">
    <source>
        <dbReference type="EMBL" id="OSS54995.1"/>
    </source>
</evidence>
<feature type="compositionally biased region" description="Basic and acidic residues" evidence="1">
    <location>
        <begin position="87"/>
        <end position="112"/>
    </location>
</feature>
<accession>A0A1Y2MFU1</accession>
<dbReference type="InParanoid" id="A0A1Y2MFU1"/>
<dbReference type="Proteomes" id="UP000193240">
    <property type="component" value="Unassembled WGS sequence"/>
</dbReference>
<gene>
    <name evidence="2" type="ORF">B5807_00958</name>
</gene>
<evidence type="ECO:0000256" key="1">
    <source>
        <dbReference type="SAM" id="MobiDB-lite"/>
    </source>
</evidence>
<dbReference type="EMBL" id="KZ107838">
    <property type="protein sequence ID" value="OSS54995.1"/>
    <property type="molecule type" value="Genomic_DNA"/>
</dbReference>
<proteinExistence type="predicted"/>
<organism evidence="2 3">
    <name type="scientific">Epicoccum nigrum</name>
    <name type="common">Soil fungus</name>
    <name type="synonym">Epicoccum purpurascens</name>
    <dbReference type="NCBI Taxonomy" id="105696"/>
    <lineage>
        <taxon>Eukaryota</taxon>
        <taxon>Fungi</taxon>
        <taxon>Dikarya</taxon>
        <taxon>Ascomycota</taxon>
        <taxon>Pezizomycotina</taxon>
        <taxon>Dothideomycetes</taxon>
        <taxon>Pleosporomycetidae</taxon>
        <taxon>Pleosporales</taxon>
        <taxon>Pleosporineae</taxon>
        <taxon>Didymellaceae</taxon>
        <taxon>Epicoccum</taxon>
    </lineage>
</organism>
<keyword evidence="3" id="KW-1185">Reference proteome</keyword>
<feature type="region of interest" description="Disordered" evidence="1">
    <location>
        <begin position="77"/>
        <end position="113"/>
    </location>
</feature>
<reference evidence="2 3" key="1">
    <citation type="journal article" date="2017" name="Genome Announc.">
        <title>Genome sequence of the saprophytic ascomycete Epicoccum nigrum ICMP 19927 strain isolated from New Zealand.</title>
        <authorList>
            <person name="Fokin M."/>
            <person name="Fleetwood D."/>
            <person name="Weir B.S."/>
            <person name="Villas-Boas S.G."/>
        </authorList>
    </citation>
    <scope>NUCLEOTIDE SEQUENCE [LARGE SCALE GENOMIC DNA]</scope>
    <source>
        <strain evidence="2 3">ICMP 19927</strain>
    </source>
</reference>
<dbReference type="AlphaFoldDB" id="A0A1Y2MFU1"/>
<sequence length="344" mass="40191">MRRRRTKTKRTQFTITQTRCLVHVTKRKLPTKMFLEPGFQRLYAHYICSTPHIHTGCLYSSVLLRLRFAAPTGSIQRPKYTMQSPRLSDKEEMTQDDKDGISRSHRPQKADCDPQQIVGVSNSQQVQRPEDVLRLGQPMPLRLKITRKIVTDDKNKISKANRPRARLCDRRRAKQLDSKTPPKYILCTKRSLADRNPEFAQKISQMRLTIAPIIHVVTGRPAPEYPHTMLSLFTLTEAQLDALAQYYSQTNSLDVLKYQYPQTMDWAAPFLEHDPALPDDCKLTEMERLKVKMRMFARFIGMRGADTPSWEYERQVEILGNKISHLVRQEERSRFKEFRGLGRY</sequence>
<evidence type="ECO:0000313" key="3">
    <source>
        <dbReference type="Proteomes" id="UP000193240"/>
    </source>
</evidence>